<dbReference type="EMBL" id="MU006725">
    <property type="protein sequence ID" value="KAF2625536.1"/>
    <property type="molecule type" value="Genomic_DNA"/>
</dbReference>
<evidence type="ECO:0000313" key="2">
    <source>
        <dbReference type="Proteomes" id="UP000799754"/>
    </source>
</evidence>
<gene>
    <name evidence="1" type="ORF">BU25DRAFT_473600</name>
</gene>
<keyword evidence="2" id="KW-1185">Reference proteome</keyword>
<sequence length="525" mass="56284">MHKSTELGRAVLSTSTANLELWLRTLITVSPQQHCTNLEQHDATSLLSLLSSGEVWVGRGNGLYIDLDITFKGQPLADEQLRQLSEAILDAPVWDQLDLQLSLPYDTTHEPGKLRIAVNHSSERAAPTARPRHQVLSNICAADVRPPEGVSAFFLDSVLLSADIFELVQRRKVTTAKRLKTSTDSNGVPRSTTGQAADDTEKEAPDELLLDANEITSSRASLPTLKRIRSPASSLERAASLPATPPGEAHQNCRLTLEASDSQNGAPNPKTSLDIANLQTLIDGALRLSVVSSINSKMLPGVKVKANTFGPGLADVAPTLWKPGYSLSLCQRANLLPIISRSLCQPAVTGKTISTSLEKKLSALTAPLWSLQTAGRTLDREPASAVDGSHLASCIAPRLWLHLQTNTPCKSATPLQSFVTAEPQTTSHFQSDDMLEESRHEDGKNHRSRPSAVGPDGGGASDADQVLEDDPAAPATCDGIPSEQHLLGAEATPDHILEAVDDELLLGDECFEPLSPITCRGNEIS</sequence>
<accession>A0ACB6RTY6</accession>
<organism evidence="1 2">
    <name type="scientific">Macroventuria anomochaeta</name>
    <dbReference type="NCBI Taxonomy" id="301207"/>
    <lineage>
        <taxon>Eukaryota</taxon>
        <taxon>Fungi</taxon>
        <taxon>Dikarya</taxon>
        <taxon>Ascomycota</taxon>
        <taxon>Pezizomycotina</taxon>
        <taxon>Dothideomycetes</taxon>
        <taxon>Pleosporomycetidae</taxon>
        <taxon>Pleosporales</taxon>
        <taxon>Pleosporineae</taxon>
        <taxon>Didymellaceae</taxon>
        <taxon>Macroventuria</taxon>
    </lineage>
</organism>
<comment type="caution">
    <text evidence="1">The sequence shown here is derived from an EMBL/GenBank/DDBJ whole genome shotgun (WGS) entry which is preliminary data.</text>
</comment>
<dbReference type="Proteomes" id="UP000799754">
    <property type="component" value="Unassembled WGS sequence"/>
</dbReference>
<proteinExistence type="predicted"/>
<evidence type="ECO:0000313" key="1">
    <source>
        <dbReference type="EMBL" id="KAF2625536.1"/>
    </source>
</evidence>
<name>A0ACB6RTY6_9PLEO</name>
<reference evidence="1" key="1">
    <citation type="journal article" date="2020" name="Stud. Mycol.">
        <title>101 Dothideomycetes genomes: a test case for predicting lifestyles and emergence of pathogens.</title>
        <authorList>
            <person name="Haridas S."/>
            <person name="Albert R."/>
            <person name="Binder M."/>
            <person name="Bloem J."/>
            <person name="Labutti K."/>
            <person name="Salamov A."/>
            <person name="Andreopoulos B."/>
            <person name="Baker S."/>
            <person name="Barry K."/>
            <person name="Bills G."/>
            <person name="Bluhm B."/>
            <person name="Cannon C."/>
            <person name="Castanera R."/>
            <person name="Culley D."/>
            <person name="Daum C."/>
            <person name="Ezra D."/>
            <person name="Gonzalez J."/>
            <person name="Henrissat B."/>
            <person name="Kuo A."/>
            <person name="Liang C."/>
            <person name="Lipzen A."/>
            <person name="Lutzoni F."/>
            <person name="Magnuson J."/>
            <person name="Mondo S."/>
            <person name="Nolan M."/>
            <person name="Ohm R."/>
            <person name="Pangilinan J."/>
            <person name="Park H.-J."/>
            <person name="Ramirez L."/>
            <person name="Alfaro M."/>
            <person name="Sun H."/>
            <person name="Tritt A."/>
            <person name="Yoshinaga Y."/>
            <person name="Zwiers L.-H."/>
            <person name="Turgeon B."/>
            <person name="Goodwin S."/>
            <person name="Spatafora J."/>
            <person name="Crous P."/>
            <person name="Grigoriev I."/>
        </authorList>
    </citation>
    <scope>NUCLEOTIDE SEQUENCE</scope>
    <source>
        <strain evidence="1">CBS 525.71</strain>
    </source>
</reference>
<protein>
    <submittedName>
        <fullName evidence="1">Uncharacterized protein</fullName>
    </submittedName>
</protein>